<feature type="region of interest" description="Disordered" evidence="1">
    <location>
        <begin position="130"/>
        <end position="211"/>
    </location>
</feature>
<reference evidence="2" key="1">
    <citation type="submission" date="2022-01" db="EMBL/GenBank/DDBJ databases">
        <title>Genome Sequence Resource for Two Populations of Ditylenchus destructor, the Migratory Endoparasitic Phytonematode.</title>
        <authorList>
            <person name="Zhang H."/>
            <person name="Lin R."/>
            <person name="Xie B."/>
        </authorList>
    </citation>
    <scope>NUCLEOTIDE SEQUENCE</scope>
    <source>
        <strain evidence="2">BazhouSP</strain>
    </source>
</reference>
<keyword evidence="3" id="KW-1185">Reference proteome</keyword>
<protein>
    <submittedName>
        <fullName evidence="2">Uncharacterized protein</fullName>
    </submittedName>
</protein>
<feature type="compositionally biased region" description="Basic and acidic residues" evidence="1">
    <location>
        <begin position="174"/>
        <end position="186"/>
    </location>
</feature>
<feature type="compositionally biased region" description="Basic residues" evidence="1">
    <location>
        <begin position="187"/>
        <end position="197"/>
    </location>
</feature>
<evidence type="ECO:0000313" key="2">
    <source>
        <dbReference type="EMBL" id="KAI1728795.1"/>
    </source>
</evidence>
<dbReference type="EMBL" id="JAKKPZ010000001">
    <property type="protein sequence ID" value="KAI1728795.1"/>
    <property type="molecule type" value="Genomic_DNA"/>
</dbReference>
<proteinExistence type="predicted"/>
<accession>A0AAD4RDN5</accession>
<feature type="region of interest" description="Disordered" evidence="1">
    <location>
        <begin position="38"/>
        <end position="65"/>
    </location>
</feature>
<sequence length="211" mass="22664">MLSLLMMLLAAVFLGYFLYIKFISTPFVEHSGPHQLEGSNVNEVTNSSHPSKSSADNQVAEVSPSNATAKLAQSNVATAQLAVSNTNHVPPSVSEALETVPKVLPSLTATAKENIGPSDEEARKVIESLSDSTAVPETKKALHDKSQVSSNNSDTPEPSESNTLQSKIPAEMTNSKDEGSKKTTKQERKKKKHRSKSKTSSSTRTFTFCCG</sequence>
<dbReference type="AlphaFoldDB" id="A0AAD4RDN5"/>
<feature type="compositionally biased region" description="Low complexity" evidence="1">
    <location>
        <begin position="198"/>
        <end position="211"/>
    </location>
</feature>
<feature type="compositionally biased region" description="Polar residues" evidence="1">
    <location>
        <begin position="147"/>
        <end position="166"/>
    </location>
</feature>
<feature type="compositionally biased region" description="Polar residues" evidence="1">
    <location>
        <begin position="38"/>
        <end position="57"/>
    </location>
</feature>
<gene>
    <name evidence="2" type="ORF">DdX_00998</name>
</gene>
<name>A0AAD4RDN5_9BILA</name>
<evidence type="ECO:0000313" key="3">
    <source>
        <dbReference type="Proteomes" id="UP001201812"/>
    </source>
</evidence>
<feature type="compositionally biased region" description="Basic and acidic residues" evidence="1">
    <location>
        <begin position="137"/>
        <end position="146"/>
    </location>
</feature>
<comment type="caution">
    <text evidence="2">The sequence shown here is derived from an EMBL/GenBank/DDBJ whole genome shotgun (WGS) entry which is preliminary data.</text>
</comment>
<dbReference type="Proteomes" id="UP001201812">
    <property type="component" value="Unassembled WGS sequence"/>
</dbReference>
<evidence type="ECO:0000256" key="1">
    <source>
        <dbReference type="SAM" id="MobiDB-lite"/>
    </source>
</evidence>
<organism evidence="2 3">
    <name type="scientific">Ditylenchus destructor</name>
    <dbReference type="NCBI Taxonomy" id="166010"/>
    <lineage>
        <taxon>Eukaryota</taxon>
        <taxon>Metazoa</taxon>
        <taxon>Ecdysozoa</taxon>
        <taxon>Nematoda</taxon>
        <taxon>Chromadorea</taxon>
        <taxon>Rhabditida</taxon>
        <taxon>Tylenchina</taxon>
        <taxon>Tylenchomorpha</taxon>
        <taxon>Sphaerularioidea</taxon>
        <taxon>Anguinidae</taxon>
        <taxon>Anguininae</taxon>
        <taxon>Ditylenchus</taxon>
    </lineage>
</organism>